<proteinExistence type="predicted"/>
<reference evidence="2 3" key="1">
    <citation type="journal article" date="2020" name="G3 (Bethesda)">
        <title>Improved Reference Genome for Cyclotella cryptica CCMP332, a Model for Cell Wall Morphogenesis, Salinity Adaptation, and Lipid Production in Diatoms (Bacillariophyta).</title>
        <authorList>
            <person name="Roberts W.R."/>
            <person name="Downey K.M."/>
            <person name="Ruck E.C."/>
            <person name="Traller J.C."/>
            <person name="Alverson A.J."/>
        </authorList>
    </citation>
    <scope>NUCLEOTIDE SEQUENCE [LARGE SCALE GENOMIC DNA]</scope>
    <source>
        <strain evidence="2 3">CCMP332</strain>
    </source>
</reference>
<keyword evidence="1" id="KW-1133">Transmembrane helix</keyword>
<protein>
    <submittedName>
        <fullName evidence="2">Uncharacterized protein</fullName>
    </submittedName>
</protein>
<evidence type="ECO:0000313" key="2">
    <source>
        <dbReference type="EMBL" id="KAL3805710.1"/>
    </source>
</evidence>
<dbReference type="EMBL" id="JABMIG020000002">
    <property type="protein sequence ID" value="KAL3805710.1"/>
    <property type="molecule type" value="Genomic_DNA"/>
</dbReference>
<evidence type="ECO:0000256" key="1">
    <source>
        <dbReference type="SAM" id="Phobius"/>
    </source>
</evidence>
<accession>A0ABD3RD43</accession>
<keyword evidence="1" id="KW-0812">Transmembrane</keyword>
<evidence type="ECO:0000313" key="3">
    <source>
        <dbReference type="Proteomes" id="UP001516023"/>
    </source>
</evidence>
<dbReference type="Proteomes" id="UP001516023">
    <property type="component" value="Unassembled WGS sequence"/>
</dbReference>
<name>A0ABD3RD43_9STRA</name>
<organism evidence="2 3">
    <name type="scientific">Cyclotella cryptica</name>
    <dbReference type="NCBI Taxonomy" id="29204"/>
    <lineage>
        <taxon>Eukaryota</taxon>
        <taxon>Sar</taxon>
        <taxon>Stramenopiles</taxon>
        <taxon>Ochrophyta</taxon>
        <taxon>Bacillariophyta</taxon>
        <taxon>Coscinodiscophyceae</taxon>
        <taxon>Thalassiosirophycidae</taxon>
        <taxon>Stephanodiscales</taxon>
        <taxon>Stephanodiscaceae</taxon>
        <taxon>Cyclotella</taxon>
    </lineage>
</organism>
<feature type="transmembrane region" description="Helical" evidence="1">
    <location>
        <begin position="21"/>
        <end position="38"/>
    </location>
</feature>
<dbReference type="AlphaFoldDB" id="A0ABD3RD43"/>
<comment type="caution">
    <text evidence="2">The sequence shown here is derived from an EMBL/GenBank/DDBJ whole genome shotgun (WGS) entry which is preliminary data.</text>
</comment>
<keyword evidence="1" id="KW-0472">Membrane</keyword>
<gene>
    <name evidence="2" type="ORF">HJC23_005954</name>
</gene>
<keyword evidence="3" id="KW-1185">Reference proteome</keyword>
<sequence>MMHRKPLKPHPASNSFLPGRFSVIITFISTFFFFSNQVPTPFTKRCPQATYPVMDSHHFFSRLLTFGTIQFSQ</sequence>